<evidence type="ECO:0000313" key="3">
    <source>
        <dbReference type="Proteomes" id="UP001617351"/>
    </source>
</evidence>
<dbReference type="EMBL" id="JBIUYY010000008">
    <property type="protein sequence ID" value="MFJ2823339.1"/>
    <property type="molecule type" value="Genomic_DNA"/>
</dbReference>
<evidence type="ECO:0000256" key="1">
    <source>
        <dbReference type="SAM" id="MobiDB-lite"/>
    </source>
</evidence>
<gene>
    <name evidence="2" type="ORF">ACIO7M_19795</name>
</gene>
<protein>
    <submittedName>
        <fullName evidence="2">Uncharacterized protein</fullName>
    </submittedName>
</protein>
<keyword evidence="3" id="KW-1185">Reference proteome</keyword>
<name>A0ABW8EJB5_STRT5</name>
<dbReference type="Proteomes" id="UP001617351">
    <property type="component" value="Unassembled WGS sequence"/>
</dbReference>
<dbReference type="RefSeq" id="WP_402382729.1">
    <property type="nucleotide sequence ID" value="NZ_JBIUYY010000008.1"/>
</dbReference>
<proteinExistence type="predicted"/>
<feature type="compositionally biased region" description="Pro residues" evidence="1">
    <location>
        <begin position="72"/>
        <end position="81"/>
    </location>
</feature>
<feature type="compositionally biased region" description="Basic and acidic residues" evidence="1">
    <location>
        <begin position="32"/>
        <end position="45"/>
    </location>
</feature>
<reference evidence="2 3" key="1">
    <citation type="submission" date="2024-10" db="EMBL/GenBank/DDBJ databases">
        <title>The Natural Products Discovery Center: Release of the First 8490 Sequenced Strains for Exploring Actinobacteria Biosynthetic Diversity.</title>
        <authorList>
            <person name="Kalkreuter E."/>
            <person name="Kautsar S.A."/>
            <person name="Yang D."/>
            <person name="Bader C.D."/>
            <person name="Teijaro C.N."/>
            <person name="Fluegel L."/>
            <person name="Davis C.M."/>
            <person name="Simpson J.R."/>
            <person name="Lauterbach L."/>
            <person name="Steele A.D."/>
            <person name="Gui C."/>
            <person name="Meng S."/>
            <person name="Li G."/>
            <person name="Viehrig K."/>
            <person name="Ye F."/>
            <person name="Su P."/>
            <person name="Kiefer A.F."/>
            <person name="Nichols A."/>
            <person name="Cepeda A.J."/>
            <person name="Yan W."/>
            <person name="Fan B."/>
            <person name="Jiang Y."/>
            <person name="Adhikari A."/>
            <person name="Zheng C.-J."/>
            <person name="Schuster L."/>
            <person name="Cowan T.M."/>
            <person name="Smanski M.J."/>
            <person name="Chevrette M.G."/>
            <person name="De Carvalho L.P.S."/>
            <person name="Shen B."/>
        </authorList>
    </citation>
    <scope>NUCLEOTIDE SEQUENCE [LARGE SCALE GENOMIC DNA]</scope>
    <source>
        <strain evidence="2 3">NPDC087220</strain>
    </source>
</reference>
<feature type="compositionally biased region" description="Basic and acidic residues" evidence="1">
    <location>
        <begin position="1"/>
        <end position="21"/>
    </location>
</feature>
<feature type="region of interest" description="Disordered" evidence="1">
    <location>
        <begin position="1"/>
        <end position="81"/>
    </location>
</feature>
<sequence>MTRDTGGRRQPERGSDAERRKPTPPSQAPGEAGDREERRRADEAVRGGSGAGGQSGKGGGGGGRERPADVPATPPPVEPPD</sequence>
<comment type="caution">
    <text evidence="2">The sequence shown here is derived from an EMBL/GenBank/DDBJ whole genome shotgun (WGS) entry which is preliminary data.</text>
</comment>
<organism evidence="2 3">
    <name type="scientific">Streptomyces toxytricini</name>
    <name type="common">Actinomyces toxytricini</name>
    <dbReference type="NCBI Taxonomy" id="67369"/>
    <lineage>
        <taxon>Bacteria</taxon>
        <taxon>Bacillati</taxon>
        <taxon>Actinomycetota</taxon>
        <taxon>Actinomycetes</taxon>
        <taxon>Kitasatosporales</taxon>
        <taxon>Streptomycetaceae</taxon>
        <taxon>Streptomyces</taxon>
    </lineage>
</organism>
<evidence type="ECO:0000313" key="2">
    <source>
        <dbReference type="EMBL" id="MFJ2823339.1"/>
    </source>
</evidence>
<feature type="compositionally biased region" description="Gly residues" evidence="1">
    <location>
        <begin position="47"/>
        <end position="62"/>
    </location>
</feature>
<accession>A0ABW8EJB5</accession>